<dbReference type="InterPro" id="IPR029044">
    <property type="entry name" value="Nucleotide-diphossugar_trans"/>
</dbReference>
<accession>A0A6G6GQY0</accession>
<dbReference type="RefSeq" id="WP_164680133.1">
    <property type="nucleotide sequence ID" value="NZ_CP049057.1"/>
</dbReference>
<keyword evidence="1" id="KW-0812">Transmembrane</keyword>
<sequence>MKKHTTLSERLQRLKCCVVLATYNNENTLAAVLDGVLVYTNTIILVNDGSIDSTPEILTNYPQLIVINLPKNKGKGNALKIGFNKALELGFERAITLDTDGQHFPEDLPKFVQALEASDDKNLFLIGDRNMNEADVLARSAKGNRVSGFWVRFVTGLDLNDTQSGFRLYPLKALKQIRFLKWTKKFEFETEVIVRAHWRGIKVVNLPINVLYPENRVSHFRPFMDIARIVVLIIGFIVIKGVYIIPRDFYRRLKKKGFRKFFIEDFLGSNDSPKKKALSIALGVFVGLSPLWGFHTVIVIFLAIFFKLNKVIAFTFSNVSFPPFIPFVLWASLLTGNFLLSETTSSSITELTDFNAIRHLESYLLGSIVLSISAATIFGLLGYVILILFQRKNRAVSV</sequence>
<keyword evidence="1" id="KW-1133">Transmembrane helix</keyword>
<organism evidence="4 5">
    <name type="scientific">Rasiella rasia</name>
    <dbReference type="NCBI Taxonomy" id="2744027"/>
    <lineage>
        <taxon>Bacteria</taxon>
        <taxon>Pseudomonadati</taxon>
        <taxon>Bacteroidota</taxon>
        <taxon>Flavobacteriia</taxon>
        <taxon>Flavobacteriales</taxon>
        <taxon>Flavobacteriaceae</taxon>
        <taxon>Rasiella</taxon>
    </lineage>
</organism>
<feature type="transmembrane region" description="Helical" evidence="1">
    <location>
        <begin position="226"/>
        <end position="245"/>
    </location>
</feature>
<evidence type="ECO:0000313" key="5">
    <source>
        <dbReference type="Proteomes" id="UP000505306"/>
    </source>
</evidence>
<dbReference type="InterPro" id="IPR001173">
    <property type="entry name" value="Glyco_trans_2-like"/>
</dbReference>
<evidence type="ECO:0000256" key="1">
    <source>
        <dbReference type="SAM" id="Phobius"/>
    </source>
</evidence>
<keyword evidence="1" id="KW-0472">Membrane</keyword>
<dbReference type="Pfam" id="PF09835">
    <property type="entry name" value="DUF2062"/>
    <property type="match status" value="1"/>
</dbReference>
<evidence type="ECO:0000313" key="4">
    <source>
        <dbReference type="EMBL" id="QIE60121.1"/>
    </source>
</evidence>
<dbReference type="SUPFAM" id="SSF53448">
    <property type="entry name" value="Nucleotide-diphospho-sugar transferases"/>
    <property type="match status" value="1"/>
</dbReference>
<dbReference type="PANTHER" id="PTHR10859:SF91">
    <property type="entry name" value="DOLICHYL-PHOSPHATE BETA-GLUCOSYLTRANSFERASE"/>
    <property type="match status" value="1"/>
</dbReference>
<feature type="transmembrane region" description="Helical" evidence="1">
    <location>
        <begin position="363"/>
        <end position="389"/>
    </location>
</feature>
<dbReference type="Gene3D" id="3.90.550.10">
    <property type="entry name" value="Spore Coat Polysaccharide Biosynthesis Protein SpsA, Chain A"/>
    <property type="match status" value="1"/>
</dbReference>
<dbReference type="EMBL" id="CP049057">
    <property type="protein sequence ID" value="QIE60121.1"/>
    <property type="molecule type" value="Genomic_DNA"/>
</dbReference>
<reference evidence="4 5" key="1">
    <citation type="submission" date="2020-02" db="EMBL/GenBank/DDBJ databases">
        <title>Complete genome sequence of Flavobacteriaceae bacterium.</title>
        <authorList>
            <person name="Kim S.-J."/>
            <person name="Kim Y.-S."/>
            <person name="Kim K.-H."/>
        </authorList>
    </citation>
    <scope>NUCLEOTIDE SEQUENCE [LARGE SCALE GENOMIC DNA]</scope>
    <source>
        <strain evidence="4 5">RR4-40</strain>
    </source>
</reference>
<feature type="domain" description="DUF2062" evidence="3">
    <location>
        <begin position="263"/>
        <end position="393"/>
    </location>
</feature>
<dbReference type="Pfam" id="PF00535">
    <property type="entry name" value="Glycos_transf_2"/>
    <property type="match status" value="1"/>
</dbReference>
<keyword evidence="5" id="KW-1185">Reference proteome</keyword>
<protein>
    <submittedName>
        <fullName evidence="4">DUF2062 domain-containing protein</fullName>
    </submittedName>
</protein>
<evidence type="ECO:0000259" key="2">
    <source>
        <dbReference type="Pfam" id="PF00535"/>
    </source>
</evidence>
<dbReference type="InterPro" id="IPR018639">
    <property type="entry name" value="DUF2062"/>
</dbReference>
<name>A0A6G6GQY0_9FLAO</name>
<evidence type="ECO:0000259" key="3">
    <source>
        <dbReference type="Pfam" id="PF09835"/>
    </source>
</evidence>
<proteinExistence type="predicted"/>
<dbReference type="Proteomes" id="UP000505306">
    <property type="component" value="Chromosome"/>
</dbReference>
<feature type="transmembrane region" description="Helical" evidence="1">
    <location>
        <begin position="277"/>
        <end position="304"/>
    </location>
</feature>
<gene>
    <name evidence="4" type="ORF">G5B37_11270</name>
</gene>
<dbReference type="PANTHER" id="PTHR10859">
    <property type="entry name" value="GLYCOSYL TRANSFERASE"/>
    <property type="match status" value="1"/>
</dbReference>
<dbReference type="AlphaFoldDB" id="A0A6G6GQY0"/>
<feature type="transmembrane region" description="Helical" evidence="1">
    <location>
        <begin position="311"/>
        <end position="333"/>
    </location>
</feature>
<feature type="domain" description="Glycosyltransferase 2-like" evidence="2">
    <location>
        <begin position="17"/>
        <end position="176"/>
    </location>
</feature>
<dbReference type="KEGG" id="mgel:G5B37_11270"/>
<dbReference type="GO" id="GO:0006487">
    <property type="term" value="P:protein N-linked glycosylation"/>
    <property type="evidence" value="ECO:0007669"/>
    <property type="project" value="TreeGrafter"/>
</dbReference>
<dbReference type="CDD" id="cd04179">
    <property type="entry name" value="DPM_DPG-synthase_like"/>
    <property type="match status" value="1"/>
</dbReference>